<dbReference type="Proteomes" id="UP000005824">
    <property type="component" value="Unassembled WGS sequence"/>
</dbReference>
<name>B4D278_9BACT</name>
<dbReference type="InParanoid" id="B4D278"/>
<protein>
    <recommendedName>
        <fullName evidence="3">DUF4230 domain-containing protein</fullName>
    </recommendedName>
</protein>
<accession>B4D278</accession>
<keyword evidence="2" id="KW-1185">Reference proteome</keyword>
<dbReference type="EMBL" id="ABVL01000008">
    <property type="protein sequence ID" value="EDY19318.1"/>
    <property type="molecule type" value="Genomic_DNA"/>
</dbReference>
<gene>
    <name evidence="1" type="ORF">CfE428DRAFT_3003</name>
</gene>
<proteinExistence type="predicted"/>
<sequence length="207" mass="22021" precursor="true">MFTSMIRAVVWFSLGALLAGMCFFYGRHGAEPESHPLTVEILRTALKREPVRVSTAAVGTSERGIPADEGAEKVLQITLATPPAPMVFLSVQVEYAVDVDSAPGLSVTTDSQRKVVTVSLPPPRVVNVSEQPESLTLTFAPSTEAEINPIKNQALSLLQQRAVSVRCLDAAKALYAARIDAIAGAFGYTAQVVWGTVGSGSERRGPL</sequence>
<evidence type="ECO:0000313" key="1">
    <source>
        <dbReference type="EMBL" id="EDY19318.1"/>
    </source>
</evidence>
<evidence type="ECO:0000313" key="2">
    <source>
        <dbReference type="Proteomes" id="UP000005824"/>
    </source>
</evidence>
<comment type="caution">
    <text evidence="1">The sequence shown here is derived from an EMBL/GenBank/DDBJ whole genome shotgun (WGS) entry which is preliminary data.</text>
</comment>
<reference evidence="1 2" key="1">
    <citation type="journal article" date="2011" name="J. Bacteriol.">
        <title>Genome sequence of Chthoniobacter flavus Ellin428, an aerobic heterotrophic soil bacterium.</title>
        <authorList>
            <person name="Kant R."/>
            <person name="van Passel M.W."/>
            <person name="Palva A."/>
            <person name="Lucas S."/>
            <person name="Lapidus A."/>
            <person name="Glavina Del Rio T."/>
            <person name="Dalin E."/>
            <person name="Tice H."/>
            <person name="Bruce D."/>
            <person name="Goodwin L."/>
            <person name="Pitluck S."/>
            <person name="Larimer F.W."/>
            <person name="Land M.L."/>
            <person name="Hauser L."/>
            <person name="Sangwan P."/>
            <person name="de Vos W.M."/>
            <person name="Janssen P.H."/>
            <person name="Smidt H."/>
        </authorList>
    </citation>
    <scope>NUCLEOTIDE SEQUENCE [LARGE SCALE GENOMIC DNA]</scope>
    <source>
        <strain evidence="1 2">Ellin428</strain>
    </source>
</reference>
<organism evidence="1 2">
    <name type="scientific">Chthoniobacter flavus Ellin428</name>
    <dbReference type="NCBI Taxonomy" id="497964"/>
    <lineage>
        <taxon>Bacteria</taxon>
        <taxon>Pseudomonadati</taxon>
        <taxon>Verrucomicrobiota</taxon>
        <taxon>Spartobacteria</taxon>
        <taxon>Chthoniobacterales</taxon>
        <taxon>Chthoniobacteraceae</taxon>
        <taxon>Chthoniobacter</taxon>
    </lineage>
</organism>
<evidence type="ECO:0008006" key="3">
    <source>
        <dbReference type="Google" id="ProtNLM"/>
    </source>
</evidence>
<dbReference type="AlphaFoldDB" id="B4D278"/>